<protein>
    <submittedName>
        <fullName evidence="1">Uncharacterized protein</fullName>
    </submittedName>
</protein>
<comment type="caution">
    <text evidence="1">The sequence shown here is derived from an EMBL/GenBank/DDBJ whole genome shotgun (WGS) entry which is preliminary data.</text>
</comment>
<gene>
    <name evidence="1" type="ORF">N866_05375</name>
</gene>
<proteinExistence type="predicted"/>
<sequence length="149" mass="15750">TSWAGPPPGTGHRAAPGADALDDAQRRALHATADERDIATLTEPPPMTAYGCLADLELDGMLALEVSGETQLPPVIAAVPWAAQGAVAYRVRWEPPELEELHAERPSIPHRVARSRALPLVVAATRALHGAVGGEITDEMEFVVDPGDL</sequence>
<name>A0A021VUL8_9CELL</name>
<feature type="non-terminal residue" evidence="1">
    <location>
        <position position="1"/>
    </location>
</feature>
<evidence type="ECO:0000313" key="2">
    <source>
        <dbReference type="Proteomes" id="UP000019753"/>
    </source>
</evidence>
<keyword evidence="2" id="KW-1185">Reference proteome</keyword>
<organism evidence="1 2">
    <name type="scientific">Actinotalea ferrariae CF5-4</name>
    <dbReference type="NCBI Taxonomy" id="948458"/>
    <lineage>
        <taxon>Bacteria</taxon>
        <taxon>Bacillati</taxon>
        <taxon>Actinomycetota</taxon>
        <taxon>Actinomycetes</taxon>
        <taxon>Micrococcales</taxon>
        <taxon>Cellulomonadaceae</taxon>
        <taxon>Actinotalea</taxon>
    </lineage>
</organism>
<accession>A0A021VUL8</accession>
<reference evidence="1 2" key="1">
    <citation type="submission" date="2014-01" db="EMBL/GenBank/DDBJ databases">
        <title>Actinotalea ferrariae CF5-4.</title>
        <authorList>
            <person name="Chen F."/>
            <person name="Li Y."/>
            <person name="Wang G."/>
        </authorList>
    </citation>
    <scope>NUCLEOTIDE SEQUENCE [LARGE SCALE GENOMIC DNA]</scope>
    <source>
        <strain evidence="1 2">CF5-4</strain>
    </source>
</reference>
<dbReference type="Proteomes" id="UP000019753">
    <property type="component" value="Unassembled WGS sequence"/>
</dbReference>
<dbReference type="AlphaFoldDB" id="A0A021VUL8"/>
<evidence type="ECO:0000313" key="1">
    <source>
        <dbReference type="EMBL" id="EYR62777.1"/>
    </source>
</evidence>
<dbReference type="EMBL" id="AXCW01000172">
    <property type="protein sequence ID" value="EYR62777.1"/>
    <property type="molecule type" value="Genomic_DNA"/>
</dbReference>